<protein>
    <recommendedName>
        <fullName evidence="1">FlgD/Vpr Ig-like domain-containing protein</fullName>
    </recommendedName>
</protein>
<feature type="domain" description="FlgD/Vpr Ig-like" evidence="1">
    <location>
        <begin position="2"/>
        <end position="44"/>
    </location>
</feature>
<dbReference type="AlphaFoldDB" id="A0A7C0ZLM0"/>
<reference evidence="2" key="1">
    <citation type="journal article" date="2020" name="mSystems">
        <title>Genome- and Community-Level Interaction Insights into Carbon Utilization and Element Cycling Functions of Hydrothermarchaeota in Hydrothermal Sediment.</title>
        <authorList>
            <person name="Zhou Z."/>
            <person name="Liu Y."/>
            <person name="Xu W."/>
            <person name="Pan J."/>
            <person name="Luo Z.H."/>
            <person name="Li M."/>
        </authorList>
    </citation>
    <scope>NUCLEOTIDE SEQUENCE [LARGE SCALE GENOMIC DNA]</scope>
    <source>
        <strain evidence="2">HyVt-102</strain>
    </source>
</reference>
<name>A0A7C0ZLM0_UNCW3</name>
<comment type="caution">
    <text evidence="2">The sequence shown here is derived from an EMBL/GenBank/DDBJ whole genome shotgun (WGS) entry which is preliminary data.</text>
</comment>
<sequence>MGRMVKTAFKGFVPAGIHTLTWDGTDASGRHVKNGVYFFLITASGEKKTGRILIVK</sequence>
<accession>A0A7C0ZLM0</accession>
<dbReference type="Proteomes" id="UP000885847">
    <property type="component" value="Unassembled WGS sequence"/>
</dbReference>
<proteinExistence type="predicted"/>
<organism evidence="2">
    <name type="scientific">candidate division WOR-3 bacterium</name>
    <dbReference type="NCBI Taxonomy" id="2052148"/>
    <lineage>
        <taxon>Bacteria</taxon>
        <taxon>Bacteria division WOR-3</taxon>
    </lineage>
</organism>
<dbReference type="InterPro" id="IPR025965">
    <property type="entry name" value="FlgD/Vpr_Ig-like"/>
</dbReference>
<gene>
    <name evidence="2" type="ORF">ENF18_06515</name>
</gene>
<dbReference type="Gene3D" id="2.60.40.4070">
    <property type="match status" value="1"/>
</dbReference>
<dbReference type="Pfam" id="PF13860">
    <property type="entry name" value="FlgD_ig"/>
    <property type="match status" value="1"/>
</dbReference>
<evidence type="ECO:0000259" key="1">
    <source>
        <dbReference type="Pfam" id="PF13860"/>
    </source>
</evidence>
<evidence type="ECO:0000313" key="2">
    <source>
        <dbReference type="EMBL" id="HDI83424.1"/>
    </source>
</evidence>
<dbReference type="EMBL" id="DQWE01000306">
    <property type="protein sequence ID" value="HDI83424.1"/>
    <property type="molecule type" value="Genomic_DNA"/>
</dbReference>